<dbReference type="GO" id="GO:1900079">
    <property type="term" value="P:regulation of arginine biosynthetic process"/>
    <property type="evidence" value="ECO:0007669"/>
    <property type="project" value="UniProtKB-UniRule"/>
</dbReference>
<dbReference type="HAMAP" id="MF_00173">
    <property type="entry name" value="Arg_repressor"/>
    <property type="match status" value="1"/>
</dbReference>
<keyword evidence="7 9" id="KW-0238">DNA-binding</keyword>
<dbReference type="Gene3D" id="1.10.10.10">
    <property type="entry name" value="Winged helix-like DNA-binding domain superfamily/Winged helix DNA-binding domain"/>
    <property type="match status" value="1"/>
</dbReference>
<comment type="subcellular location">
    <subcellularLocation>
        <location evidence="1 9">Cytoplasm</location>
    </subcellularLocation>
</comment>
<gene>
    <name evidence="9" type="primary">argR</name>
    <name evidence="12" type="ORF">DC28_03505</name>
</gene>
<comment type="similarity">
    <text evidence="3 9">Belongs to the ArgR family.</text>
</comment>
<evidence type="ECO:0000259" key="11">
    <source>
        <dbReference type="Pfam" id="PF02863"/>
    </source>
</evidence>
<dbReference type="GO" id="GO:0051259">
    <property type="term" value="P:protein complex oligomerization"/>
    <property type="evidence" value="ECO:0007669"/>
    <property type="project" value="InterPro"/>
</dbReference>
<evidence type="ECO:0000259" key="10">
    <source>
        <dbReference type="Pfam" id="PF01316"/>
    </source>
</evidence>
<accession>A0A098R001</accession>
<dbReference type="OrthoDB" id="9807089at2"/>
<keyword evidence="9" id="KW-0055">Arginine biosynthesis</keyword>
<evidence type="ECO:0000256" key="9">
    <source>
        <dbReference type="HAMAP-Rule" id="MF_00173"/>
    </source>
</evidence>
<dbReference type="GO" id="GO:0005737">
    <property type="term" value="C:cytoplasm"/>
    <property type="evidence" value="ECO:0007669"/>
    <property type="project" value="UniProtKB-SubCell"/>
</dbReference>
<evidence type="ECO:0000256" key="3">
    <source>
        <dbReference type="ARBA" id="ARBA00008316"/>
    </source>
</evidence>
<dbReference type="InterPro" id="IPR036390">
    <property type="entry name" value="WH_DNA-bd_sf"/>
</dbReference>
<keyword evidence="9" id="KW-0028">Amino-acid biosynthesis</keyword>
<dbReference type="STRING" id="1480694.DC28_03505"/>
<dbReference type="Pfam" id="PF02863">
    <property type="entry name" value="Arg_repressor_C"/>
    <property type="match status" value="1"/>
</dbReference>
<dbReference type="PANTHER" id="PTHR34471:SF1">
    <property type="entry name" value="ARGININE REPRESSOR"/>
    <property type="match status" value="1"/>
</dbReference>
<evidence type="ECO:0000256" key="1">
    <source>
        <dbReference type="ARBA" id="ARBA00004496"/>
    </source>
</evidence>
<comment type="pathway">
    <text evidence="2 9">Amino-acid biosynthesis; L-arginine biosynthesis [regulation].</text>
</comment>
<feature type="domain" description="Arginine repressor DNA-binding" evidence="10">
    <location>
        <begin position="3"/>
        <end position="70"/>
    </location>
</feature>
<dbReference type="InterPro" id="IPR036251">
    <property type="entry name" value="Arg_repress_C_sf"/>
</dbReference>
<dbReference type="InterPro" id="IPR020900">
    <property type="entry name" value="Arg_repress_DNA-bd"/>
</dbReference>
<keyword evidence="9" id="KW-0678">Repressor</keyword>
<evidence type="ECO:0000313" key="13">
    <source>
        <dbReference type="Proteomes" id="UP000029692"/>
    </source>
</evidence>
<organism evidence="12 13">
    <name type="scientific">Spirochaeta lutea</name>
    <dbReference type="NCBI Taxonomy" id="1480694"/>
    <lineage>
        <taxon>Bacteria</taxon>
        <taxon>Pseudomonadati</taxon>
        <taxon>Spirochaetota</taxon>
        <taxon>Spirochaetia</taxon>
        <taxon>Spirochaetales</taxon>
        <taxon>Spirochaetaceae</taxon>
        <taxon>Spirochaeta</taxon>
    </lineage>
</organism>
<dbReference type="GO" id="GO:0006526">
    <property type="term" value="P:L-arginine biosynthetic process"/>
    <property type="evidence" value="ECO:0007669"/>
    <property type="project" value="UniProtKB-UniPathway"/>
</dbReference>
<dbReference type="UniPathway" id="UPA00068"/>
<keyword evidence="13" id="KW-1185">Reference proteome</keyword>
<dbReference type="InterPro" id="IPR020899">
    <property type="entry name" value="Arg_repress_C"/>
</dbReference>
<evidence type="ECO:0000256" key="2">
    <source>
        <dbReference type="ARBA" id="ARBA00005040"/>
    </source>
</evidence>
<dbReference type="SUPFAM" id="SSF46785">
    <property type="entry name" value="Winged helix' DNA-binding domain"/>
    <property type="match status" value="1"/>
</dbReference>
<dbReference type="AlphaFoldDB" id="A0A098R001"/>
<dbReference type="eggNOG" id="COG1438">
    <property type="taxonomic scope" value="Bacteria"/>
</dbReference>
<evidence type="ECO:0000313" key="12">
    <source>
        <dbReference type="EMBL" id="KGE73460.1"/>
    </source>
</evidence>
<feature type="domain" description="Arginine repressor C-terminal" evidence="11">
    <location>
        <begin position="85"/>
        <end position="148"/>
    </location>
</feature>
<dbReference type="Pfam" id="PF01316">
    <property type="entry name" value="Arg_repressor"/>
    <property type="match status" value="1"/>
</dbReference>
<evidence type="ECO:0000256" key="8">
    <source>
        <dbReference type="ARBA" id="ARBA00023163"/>
    </source>
</evidence>
<dbReference type="GO" id="GO:0034618">
    <property type="term" value="F:arginine binding"/>
    <property type="evidence" value="ECO:0007669"/>
    <property type="project" value="InterPro"/>
</dbReference>
<dbReference type="PANTHER" id="PTHR34471">
    <property type="entry name" value="ARGININE REPRESSOR"/>
    <property type="match status" value="1"/>
</dbReference>
<evidence type="ECO:0000256" key="7">
    <source>
        <dbReference type="ARBA" id="ARBA00023125"/>
    </source>
</evidence>
<sequence>MKERTLRLKAIKRIIRGTRINSQENLLHHLQREGFSVTQATLSRDLKLLKVGKISEGLDGYYYTLPSEEERRESERSYLQDVHRGYVGIDFSANIGVIRTLAGHANSVAIALDNLGLEEILGTIAGDDTVLIILREGFTKVDFLQELRRKIPDLEE</sequence>
<reference evidence="12 13" key="1">
    <citation type="submission" date="2014-05" db="EMBL/GenBank/DDBJ databases">
        <title>De novo Genome Sequence of Spirocheata sp.</title>
        <authorList>
            <person name="Shivani Y."/>
            <person name="Subhash Y."/>
            <person name="Tushar L."/>
            <person name="Sasikala C."/>
            <person name="Ramana C.V."/>
        </authorList>
    </citation>
    <scope>NUCLEOTIDE SEQUENCE [LARGE SCALE GENOMIC DNA]</scope>
    <source>
        <strain evidence="12 13">JC230</strain>
    </source>
</reference>
<dbReference type="GO" id="GO:0003700">
    <property type="term" value="F:DNA-binding transcription factor activity"/>
    <property type="evidence" value="ECO:0007669"/>
    <property type="project" value="UniProtKB-UniRule"/>
</dbReference>
<dbReference type="Gene3D" id="3.30.1360.40">
    <property type="match status" value="1"/>
</dbReference>
<comment type="caution">
    <text evidence="12">The sequence shown here is derived from an EMBL/GenBank/DDBJ whole genome shotgun (WGS) entry which is preliminary data.</text>
</comment>
<evidence type="ECO:0000256" key="5">
    <source>
        <dbReference type="ARBA" id="ARBA00022490"/>
    </source>
</evidence>
<evidence type="ECO:0000256" key="4">
    <source>
        <dbReference type="ARBA" id="ARBA00021148"/>
    </source>
</evidence>
<dbReference type="EMBL" id="JNUP01000027">
    <property type="protein sequence ID" value="KGE73460.1"/>
    <property type="molecule type" value="Genomic_DNA"/>
</dbReference>
<keyword evidence="8 9" id="KW-0804">Transcription</keyword>
<dbReference type="SUPFAM" id="SSF55252">
    <property type="entry name" value="C-terminal domain of arginine repressor"/>
    <property type="match status" value="1"/>
</dbReference>
<dbReference type="GO" id="GO:0003677">
    <property type="term" value="F:DNA binding"/>
    <property type="evidence" value="ECO:0007669"/>
    <property type="project" value="UniProtKB-KW"/>
</dbReference>
<name>A0A098R001_9SPIO</name>
<proteinExistence type="inferred from homology"/>
<keyword evidence="5 9" id="KW-0963">Cytoplasm</keyword>
<evidence type="ECO:0000256" key="6">
    <source>
        <dbReference type="ARBA" id="ARBA00023015"/>
    </source>
</evidence>
<protein>
    <recommendedName>
        <fullName evidence="4 9">Arginine repressor</fullName>
    </recommendedName>
</protein>
<keyword evidence="6 9" id="KW-0805">Transcription regulation</keyword>
<dbReference type="PRINTS" id="PR01467">
    <property type="entry name" value="ARGREPRESSOR"/>
</dbReference>
<dbReference type="InterPro" id="IPR036388">
    <property type="entry name" value="WH-like_DNA-bd_sf"/>
</dbReference>
<dbReference type="Proteomes" id="UP000029692">
    <property type="component" value="Unassembled WGS sequence"/>
</dbReference>
<dbReference type="RefSeq" id="WP_037545959.1">
    <property type="nucleotide sequence ID" value="NZ_JNUP01000027.1"/>
</dbReference>
<dbReference type="InterPro" id="IPR001669">
    <property type="entry name" value="Arg_repress"/>
</dbReference>
<comment type="function">
    <text evidence="9">Regulates arginine biosynthesis genes.</text>
</comment>